<dbReference type="AlphaFoldDB" id="A0A9W6GKC9"/>
<evidence type="ECO:0000313" key="2">
    <source>
        <dbReference type="Proteomes" id="UP001144471"/>
    </source>
</evidence>
<accession>A0A9W6GKC9</accession>
<dbReference type="Proteomes" id="UP001144471">
    <property type="component" value="Unassembled WGS sequence"/>
</dbReference>
<evidence type="ECO:0000313" key="1">
    <source>
        <dbReference type="EMBL" id="GLI56723.1"/>
    </source>
</evidence>
<gene>
    <name evidence="1" type="ORF">PM10SUCC1_22370</name>
</gene>
<organism evidence="1 2">
    <name type="scientific">Propionigenium maris DSM 9537</name>
    <dbReference type="NCBI Taxonomy" id="1123000"/>
    <lineage>
        <taxon>Bacteria</taxon>
        <taxon>Fusobacteriati</taxon>
        <taxon>Fusobacteriota</taxon>
        <taxon>Fusobacteriia</taxon>
        <taxon>Fusobacteriales</taxon>
        <taxon>Fusobacteriaceae</taxon>
        <taxon>Propionigenium</taxon>
    </lineage>
</organism>
<sequence length="69" mass="7740">MKKFRKNIKPVSVVLAVLTIAPLFLEAGENYKEVGLITIGFLGAFWASYKLYEEVVVNAGFACRTDNER</sequence>
<name>A0A9W6GKC9_9FUSO</name>
<comment type="caution">
    <text evidence="1">The sequence shown here is derived from an EMBL/GenBank/DDBJ whole genome shotgun (WGS) entry which is preliminary data.</text>
</comment>
<dbReference type="RefSeq" id="WP_281836046.1">
    <property type="nucleotide sequence ID" value="NZ_BSDY01000010.1"/>
</dbReference>
<protein>
    <submittedName>
        <fullName evidence="1">Uncharacterized protein</fullName>
    </submittedName>
</protein>
<keyword evidence="2" id="KW-1185">Reference proteome</keyword>
<proteinExistence type="predicted"/>
<dbReference type="EMBL" id="BSDY01000010">
    <property type="protein sequence ID" value="GLI56723.1"/>
    <property type="molecule type" value="Genomic_DNA"/>
</dbReference>
<reference evidence="1" key="1">
    <citation type="submission" date="2022-12" db="EMBL/GenBank/DDBJ databases">
        <title>Reference genome sequencing for broad-spectrum identification of bacterial and archaeal isolates by mass spectrometry.</title>
        <authorList>
            <person name="Sekiguchi Y."/>
            <person name="Tourlousse D.M."/>
        </authorList>
    </citation>
    <scope>NUCLEOTIDE SEQUENCE</scope>
    <source>
        <strain evidence="1">10succ1</strain>
    </source>
</reference>